<evidence type="ECO:0000256" key="1">
    <source>
        <dbReference type="SAM" id="SignalP"/>
    </source>
</evidence>
<keyword evidence="2" id="KW-1185">Reference proteome</keyword>
<proteinExistence type="predicted"/>
<dbReference type="GeneID" id="117575231"/>
<name>A0A6P8ZDU3_DROAB</name>
<organism evidence="2 3">
    <name type="scientific">Drosophila albomicans</name>
    <name type="common">Fruit fly</name>
    <dbReference type="NCBI Taxonomy" id="7291"/>
    <lineage>
        <taxon>Eukaryota</taxon>
        <taxon>Metazoa</taxon>
        <taxon>Ecdysozoa</taxon>
        <taxon>Arthropoda</taxon>
        <taxon>Hexapoda</taxon>
        <taxon>Insecta</taxon>
        <taxon>Pterygota</taxon>
        <taxon>Neoptera</taxon>
        <taxon>Endopterygota</taxon>
        <taxon>Diptera</taxon>
        <taxon>Brachycera</taxon>
        <taxon>Muscomorpha</taxon>
        <taxon>Ephydroidea</taxon>
        <taxon>Drosophilidae</taxon>
        <taxon>Drosophila</taxon>
    </lineage>
</organism>
<dbReference type="AlphaFoldDB" id="A0A6P8ZDU3"/>
<dbReference type="SMART" id="SM00675">
    <property type="entry name" value="DM11"/>
    <property type="match status" value="1"/>
</dbReference>
<sequence>MFLNRVILLVLVIIGTLENFSSAAKFKTTIFDDYVYGDCDNQPENVLNIKTAFDTSEFIIHNDVDNVTLSGNLTSRWDIQKTDRLEGIFQLHYLDHGSWQPTMYSIRLKNVCAVMYDKNQHWYKAWTSHIINIDEVKDNCVNVPGTKLIHEPFELVFIFDLRTPIDTNGLYRLFIAIAAYDESSRKRDTSICFTIRVQFEKID</sequence>
<reference evidence="3" key="1">
    <citation type="submission" date="2025-08" db="UniProtKB">
        <authorList>
            <consortium name="RefSeq"/>
        </authorList>
    </citation>
    <scope>IDENTIFICATION</scope>
    <source>
        <strain evidence="3">15112-1751.03</strain>
        <tissue evidence="3">Whole Adult</tissue>
    </source>
</reference>
<dbReference type="Proteomes" id="UP000515160">
    <property type="component" value="Chromosome 2R"/>
</dbReference>
<feature type="signal peptide" evidence="1">
    <location>
        <begin position="1"/>
        <end position="23"/>
    </location>
</feature>
<dbReference type="RefSeq" id="XP_034115252.1">
    <property type="nucleotide sequence ID" value="XM_034259361.2"/>
</dbReference>
<evidence type="ECO:0000313" key="3">
    <source>
        <dbReference type="RefSeq" id="XP_034115252.1"/>
    </source>
</evidence>
<accession>A0A6P8ZDU3</accession>
<keyword evidence="1" id="KW-0732">Signal</keyword>
<gene>
    <name evidence="3" type="primary">LOC117575231</name>
</gene>
<feature type="chain" id="PRO_5028418107" evidence="1">
    <location>
        <begin position="24"/>
        <end position="203"/>
    </location>
</feature>
<evidence type="ECO:0000313" key="2">
    <source>
        <dbReference type="Proteomes" id="UP000515160"/>
    </source>
</evidence>
<protein>
    <submittedName>
        <fullName evidence="3">Uncharacterized protein LOC117575231</fullName>
    </submittedName>
</protein>
<dbReference type="OrthoDB" id="7975395at2759"/>
<dbReference type="InterPro" id="IPR006601">
    <property type="entry name" value="Uncharacterised_DM11_DROME"/>
</dbReference>